<dbReference type="InterPro" id="IPR027417">
    <property type="entry name" value="P-loop_NTPase"/>
</dbReference>
<dbReference type="Gene3D" id="3.40.50.300">
    <property type="entry name" value="P-loop containing nucleotide triphosphate hydrolases"/>
    <property type="match status" value="1"/>
</dbReference>
<dbReference type="Proteomes" id="UP001230188">
    <property type="component" value="Unassembled WGS sequence"/>
</dbReference>
<proteinExistence type="inferred from homology"/>
<organism evidence="4 5">
    <name type="scientific">Chrysophaeum taylorii</name>
    <dbReference type="NCBI Taxonomy" id="2483200"/>
    <lineage>
        <taxon>Eukaryota</taxon>
        <taxon>Sar</taxon>
        <taxon>Stramenopiles</taxon>
        <taxon>Ochrophyta</taxon>
        <taxon>Pelagophyceae</taxon>
        <taxon>Pelagomonadales</taxon>
        <taxon>Pelagomonadaceae</taxon>
        <taxon>Chrysophaeum</taxon>
    </lineage>
</organism>
<dbReference type="GO" id="GO:0009267">
    <property type="term" value="P:cellular response to starvation"/>
    <property type="evidence" value="ECO:0007669"/>
    <property type="project" value="TreeGrafter"/>
</dbReference>
<comment type="caution">
    <text evidence="4">The sequence shown here is derived from an EMBL/GenBank/DDBJ whole genome shotgun (WGS) entry which is preliminary data.</text>
</comment>
<dbReference type="GO" id="GO:1990131">
    <property type="term" value="C:Gtr1-Gtr2 GTPase complex"/>
    <property type="evidence" value="ECO:0007669"/>
    <property type="project" value="TreeGrafter"/>
</dbReference>
<dbReference type="GO" id="GO:0010507">
    <property type="term" value="P:negative regulation of autophagy"/>
    <property type="evidence" value="ECO:0007669"/>
    <property type="project" value="TreeGrafter"/>
</dbReference>
<dbReference type="GO" id="GO:0003924">
    <property type="term" value="F:GTPase activity"/>
    <property type="evidence" value="ECO:0007669"/>
    <property type="project" value="TreeGrafter"/>
</dbReference>
<dbReference type="AlphaFoldDB" id="A0AAD7UIS8"/>
<dbReference type="GO" id="GO:0005764">
    <property type="term" value="C:lysosome"/>
    <property type="evidence" value="ECO:0007669"/>
    <property type="project" value="TreeGrafter"/>
</dbReference>
<keyword evidence="5" id="KW-1185">Reference proteome</keyword>
<dbReference type="Pfam" id="PF04670">
    <property type="entry name" value="Gtr1_RagA"/>
    <property type="match status" value="1"/>
</dbReference>
<name>A0AAD7UIS8_9STRA</name>
<evidence type="ECO:0000256" key="3">
    <source>
        <dbReference type="ARBA" id="ARBA00023134"/>
    </source>
</evidence>
<evidence type="ECO:0000313" key="4">
    <source>
        <dbReference type="EMBL" id="KAJ8605569.1"/>
    </source>
</evidence>
<dbReference type="InterPro" id="IPR039397">
    <property type="entry name" value="RagA/B"/>
</dbReference>
<dbReference type="GO" id="GO:0005634">
    <property type="term" value="C:nucleus"/>
    <property type="evidence" value="ECO:0007669"/>
    <property type="project" value="TreeGrafter"/>
</dbReference>
<gene>
    <name evidence="4" type="ORF">CTAYLR_000148</name>
</gene>
<dbReference type="InterPro" id="IPR006762">
    <property type="entry name" value="Gtr1_RagA"/>
</dbReference>
<dbReference type="CDD" id="cd11384">
    <property type="entry name" value="RagA_like"/>
    <property type="match status" value="1"/>
</dbReference>
<keyword evidence="3" id="KW-0342">GTP-binding</keyword>
<sequence>MRSIIFADYLARDTMRLSPTIDVEYSHVRFLGNLHLHLWDCGGQDDFYRNYLENMRDHIFRSVELLIYVFDIESEEEGSDFAQFAEVLEALEQHSPDARVYVLVHKMDLVKEELRDDVFEERQASILELAGRLRVACFATSIWDETLYRAWSEIVYSLVPNTHMLETHLTDFCRACGADEVVLFESTTFLVIGHAAQNPHPDAHRFEKISNIIKQFKLSCRKAQAQFEGMLVQTNTLTALFAILSKNTTIMVVASDPLIHEAALNCNIADLRNRMNLK</sequence>
<reference evidence="4" key="1">
    <citation type="submission" date="2023-01" db="EMBL/GenBank/DDBJ databases">
        <title>Metagenome sequencing of chrysophaentin producing Chrysophaeum taylorii.</title>
        <authorList>
            <person name="Davison J."/>
            <person name="Bewley C."/>
        </authorList>
    </citation>
    <scope>NUCLEOTIDE SEQUENCE</scope>
    <source>
        <strain evidence="4">NIES-1699</strain>
    </source>
</reference>
<dbReference type="PANTHER" id="PTHR11259">
    <property type="entry name" value="RAS-RELATED GTP BINDING RAG/GTR YEAST"/>
    <property type="match status" value="1"/>
</dbReference>
<keyword evidence="2" id="KW-0547">Nucleotide-binding</keyword>
<evidence type="ECO:0000313" key="5">
    <source>
        <dbReference type="Proteomes" id="UP001230188"/>
    </source>
</evidence>
<evidence type="ECO:0000256" key="1">
    <source>
        <dbReference type="ARBA" id="ARBA00007756"/>
    </source>
</evidence>
<dbReference type="SUPFAM" id="SSF52540">
    <property type="entry name" value="P-loop containing nucleoside triphosphate hydrolases"/>
    <property type="match status" value="1"/>
</dbReference>
<protein>
    <recommendedName>
        <fullName evidence="6">GTP-binding protein</fullName>
    </recommendedName>
</protein>
<comment type="similarity">
    <text evidence="1">Belongs to the GTR/RAG GTP-binding protein family.</text>
</comment>
<dbReference type="GO" id="GO:1904263">
    <property type="term" value="P:positive regulation of TORC1 signaling"/>
    <property type="evidence" value="ECO:0007669"/>
    <property type="project" value="TreeGrafter"/>
</dbReference>
<dbReference type="PANTHER" id="PTHR11259:SF1">
    <property type="entry name" value="RAS-RELATED GTP-BINDING PROTEIN"/>
    <property type="match status" value="1"/>
</dbReference>
<dbReference type="EMBL" id="JAQMWT010000314">
    <property type="protein sequence ID" value="KAJ8605569.1"/>
    <property type="molecule type" value="Genomic_DNA"/>
</dbReference>
<evidence type="ECO:0008006" key="6">
    <source>
        <dbReference type="Google" id="ProtNLM"/>
    </source>
</evidence>
<evidence type="ECO:0000256" key="2">
    <source>
        <dbReference type="ARBA" id="ARBA00022741"/>
    </source>
</evidence>
<dbReference type="GO" id="GO:0005525">
    <property type="term" value="F:GTP binding"/>
    <property type="evidence" value="ECO:0007669"/>
    <property type="project" value="UniProtKB-KW"/>
</dbReference>
<accession>A0AAD7UIS8</accession>
<dbReference type="Gene3D" id="3.30.450.190">
    <property type="match status" value="1"/>
</dbReference>